<keyword evidence="3" id="KW-1185">Reference proteome</keyword>
<dbReference type="EMBL" id="VLNT01000004">
    <property type="protein sequence ID" value="TSD64405.1"/>
    <property type="molecule type" value="Genomic_DNA"/>
</dbReference>
<evidence type="ECO:0000313" key="2">
    <source>
        <dbReference type="EMBL" id="TSD64405.1"/>
    </source>
</evidence>
<evidence type="ECO:0000313" key="3">
    <source>
        <dbReference type="Proteomes" id="UP000316988"/>
    </source>
</evidence>
<reference evidence="2 3" key="1">
    <citation type="submission" date="2019-07" db="EMBL/GenBank/DDBJ databases">
        <authorList>
            <person name="Zhao L.H."/>
        </authorList>
    </citation>
    <scope>NUCLEOTIDE SEQUENCE [LARGE SCALE GENOMIC DNA]</scope>
    <source>
        <strain evidence="2 3">Co35</strain>
    </source>
</reference>
<organism evidence="2 3">
    <name type="scientific">Aeromicrobium piscarium</name>
    <dbReference type="NCBI Taxonomy" id="2590901"/>
    <lineage>
        <taxon>Bacteria</taxon>
        <taxon>Bacillati</taxon>
        <taxon>Actinomycetota</taxon>
        <taxon>Actinomycetes</taxon>
        <taxon>Propionibacteriales</taxon>
        <taxon>Nocardioidaceae</taxon>
        <taxon>Aeromicrobium</taxon>
    </lineage>
</organism>
<keyword evidence="1" id="KW-0812">Transmembrane</keyword>
<name>A0A554SDJ0_9ACTN</name>
<accession>A0A554SDJ0</accession>
<keyword evidence="1" id="KW-0472">Membrane</keyword>
<dbReference type="Proteomes" id="UP000316988">
    <property type="component" value="Unassembled WGS sequence"/>
</dbReference>
<dbReference type="RefSeq" id="WP_143912846.1">
    <property type="nucleotide sequence ID" value="NZ_VLNT01000004.1"/>
</dbReference>
<comment type="caution">
    <text evidence="2">The sequence shown here is derived from an EMBL/GenBank/DDBJ whole genome shotgun (WGS) entry which is preliminary data.</text>
</comment>
<evidence type="ECO:0000256" key="1">
    <source>
        <dbReference type="SAM" id="Phobius"/>
    </source>
</evidence>
<protein>
    <submittedName>
        <fullName evidence="2">Uncharacterized protein</fullName>
    </submittedName>
</protein>
<sequence>MPRSARSLLIAGVLTLLAAIILEATSSVVLHVISSQLDAFSQRALTSAVGVYTGTIRLLWSLSAVLIGGAFIVWAVVHELAPETARD</sequence>
<proteinExistence type="predicted"/>
<feature type="transmembrane region" description="Helical" evidence="1">
    <location>
        <begin position="58"/>
        <end position="77"/>
    </location>
</feature>
<gene>
    <name evidence="2" type="ORF">FNM00_07680</name>
</gene>
<keyword evidence="1" id="KW-1133">Transmembrane helix</keyword>
<dbReference type="AlphaFoldDB" id="A0A554SDJ0"/>